<organism evidence="1">
    <name type="scientific">mine drainage metagenome</name>
    <dbReference type="NCBI Taxonomy" id="410659"/>
    <lineage>
        <taxon>unclassified sequences</taxon>
        <taxon>metagenomes</taxon>
        <taxon>ecological metagenomes</taxon>
    </lineage>
</organism>
<dbReference type="EMBL" id="MLJW01000661">
    <property type="protein sequence ID" value="OIQ83904.1"/>
    <property type="molecule type" value="Genomic_DNA"/>
</dbReference>
<comment type="caution">
    <text evidence="1">The sequence shown here is derived from an EMBL/GenBank/DDBJ whole genome shotgun (WGS) entry which is preliminary data.</text>
</comment>
<dbReference type="AlphaFoldDB" id="A0A1J5QK99"/>
<protein>
    <submittedName>
        <fullName evidence="1">Uncharacterized protein</fullName>
    </submittedName>
</protein>
<evidence type="ECO:0000313" key="1">
    <source>
        <dbReference type="EMBL" id="OIQ83904.1"/>
    </source>
</evidence>
<sequence length="287" mass="31213">MNLEVDCSVDRAYEDIPSEDVAGYRQRDTSLLAWVIDGASTLTDHPFQHFPGVTDAGWFARRIEALLREEFADRPFDLAGMAGVLATARSDYLNAGAESKPLWAWPVAAAVVIEVDAVANQLRVYRYADCFVETAMAPSVGCGPRRGYSGFGGIRPRWEPCSGFTGSALSLLRARREAQQRNRGTTALTLDPSSAAHAALQLRTIALPSDILLGSDGLSRLWDTYGVLTRAEAMRYLATEGLASLFLRLRKFEAEHETGALGLKRRDDAIGLHLHLGAGRAHAPGCP</sequence>
<accession>A0A1J5QK99</accession>
<gene>
    <name evidence="1" type="ORF">GALL_342780</name>
</gene>
<reference evidence="1" key="1">
    <citation type="submission" date="2016-10" db="EMBL/GenBank/DDBJ databases">
        <title>Sequence of Gallionella enrichment culture.</title>
        <authorList>
            <person name="Poehlein A."/>
            <person name="Muehling M."/>
            <person name="Daniel R."/>
        </authorList>
    </citation>
    <scope>NUCLEOTIDE SEQUENCE</scope>
</reference>
<proteinExistence type="predicted"/>
<name>A0A1J5QK99_9ZZZZ</name>